<evidence type="ECO:0000256" key="3">
    <source>
        <dbReference type="ARBA" id="ARBA00004919"/>
    </source>
</evidence>
<evidence type="ECO:0000256" key="2">
    <source>
        <dbReference type="ARBA" id="ARBA00004651"/>
    </source>
</evidence>
<dbReference type="RefSeq" id="WP_159765057.1">
    <property type="nucleotide sequence ID" value="NZ_WUUT01000006.1"/>
</dbReference>
<name>A0A6B0TCC2_9EURY</name>
<comment type="caution">
    <text evidence="11">Lacks conserved residue(s) required for the propagation of feature annotation.</text>
</comment>
<proteinExistence type="inferred from homology"/>
<evidence type="ECO:0000256" key="9">
    <source>
        <dbReference type="ARBA" id="ARBA00023136"/>
    </source>
</evidence>
<comment type="catalytic activity">
    <reaction evidence="10 11">
        <text>heme b + (2E,6E)-farnesyl diphosphate + H2O = Fe(II)-heme o + diphosphate</text>
        <dbReference type="Rhea" id="RHEA:28070"/>
        <dbReference type="ChEBI" id="CHEBI:15377"/>
        <dbReference type="ChEBI" id="CHEBI:33019"/>
        <dbReference type="ChEBI" id="CHEBI:60344"/>
        <dbReference type="ChEBI" id="CHEBI:60530"/>
        <dbReference type="ChEBI" id="CHEBI:175763"/>
        <dbReference type="EC" id="2.5.1.141"/>
    </reaction>
</comment>
<feature type="transmembrane region" description="Helical" evidence="11">
    <location>
        <begin position="443"/>
        <end position="464"/>
    </location>
</feature>
<dbReference type="PANTHER" id="PTHR43448">
    <property type="entry name" value="PROTOHEME IX FARNESYLTRANSFERASE, MITOCHONDRIAL"/>
    <property type="match status" value="1"/>
</dbReference>
<feature type="region of interest" description="Disordered" evidence="12">
    <location>
        <begin position="145"/>
        <end position="172"/>
    </location>
</feature>
<evidence type="ECO:0000256" key="5">
    <source>
        <dbReference type="ARBA" id="ARBA00022679"/>
    </source>
</evidence>
<evidence type="ECO:0000256" key="12">
    <source>
        <dbReference type="SAM" id="MobiDB-lite"/>
    </source>
</evidence>
<dbReference type="EC" id="2.5.1.141" evidence="11"/>
<feature type="transmembrane region" description="Helical" evidence="11">
    <location>
        <begin position="267"/>
        <end position="285"/>
    </location>
</feature>
<keyword evidence="6 11" id="KW-0812">Transmembrane</keyword>
<comment type="caution">
    <text evidence="13">The sequence shown here is derived from an EMBL/GenBank/DDBJ whole genome shotgun (WGS) entry which is preliminary data.</text>
</comment>
<keyword evidence="9 11" id="KW-0472">Membrane</keyword>
<keyword evidence="11" id="KW-1003">Cell membrane</keyword>
<evidence type="ECO:0000256" key="11">
    <source>
        <dbReference type="HAMAP-Rule" id="MF_00154"/>
    </source>
</evidence>
<evidence type="ECO:0000256" key="8">
    <source>
        <dbReference type="ARBA" id="ARBA00023133"/>
    </source>
</evidence>
<comment type="miscellaneous">
    <text evidence="11">Carbon 2 of the heme B porphyrin ring is defined according to the Fischer nomenclature.</text>
</comment>
<evidence type="ECO:0000256" key="1">
    <source>
        <dbReference type="ARBA" id="ARBA00004019"/>
    </source>
</evidence>
<feature type="transmembrane region" description="Helical" evidence="11">
    <location>
        <begin position="412"/>
        <end position="431"/>
    </location>
</feature>
<comment type="pathway">
    <text evidence="3 11">Porphyrin-containing compound metabolism; heme O biosynthesis; heme O from protoheme: step 1/1.</text>
</comment>
<reference evidence="13 14" key="1">
    <citation type="submission" date="2019-12" db="EMBL/GenBank/DDBJ databases">
        <title>Isolation and characterization of three novel carbon monoxide-oxidizing members of Halobacteria from salione crusts and soils.</title>
        <authorList>
            <person name="Myers M.R."/>
            <person name="King G.M."/>
        </authorList>
    </citation>
    <scope>NUCLEOTIDE SEQUENCE [LARGE SCALE GENOMIC DNA]</scope>
    <source>
        <strain evidence="13 14">WSH3</strain>
    </source>
</reference>
<feature type="compositionally biased region" description="Acidic residues" evidence="12">
    <location>
        <begin position="151"/>
        <end position="160"/>
    </location>
</feature>
<dbReference type="GO" id="GO:0048034">
    <property type="term" value="P:heme O biosynthetic process"/>
    <property type="evidence" value="ECO:0007669"/>
    <property type="project" value="UniProtKB-UniRule"/>
</dbReference>
<dbReference type="Proteomes" id="UP000466535">
    <property type="component" value="Unassembled WGS sequence"/>
</dbReference>
<dbReference type="InterPro" id="IPR000537">
    <property type="entry name" value="UbiA_prenyltransferase"/>
</dbReference>
<dbReference type="InterPro" id="IPR006369">
    <property type="entry name" value="Protohaem_IX_farnesylTrfase"/>
</dbReference>
<comment type="subcellular location">
    <subcellularLocation>
        <location evidence="2 11">Cell membrane</location>
        <topology evidence="2 11">Multi-pass membrane protein</topology>
    </subcellularLocation>
</comment>
<feature type="transmembrane region" description="Helical" evidence="11">
    <location>
        <begin position="116"/>
        <end position="138"/>
    </location>
</feature>
<feature type="transmembrane region" description="Helical" evidence="11">
    <location>
        <begin position="90"/>
        <end position="110"/>
    </location>
</feature>
<organism evidence="13 14">
    <name type="scientific">Halovenus carboxidivorans</name>
    <dbReference type="NCBI Taxonomy" id="2692199"/>
    <lineage>
        <taxon>Archaea</taxon>
        <taxon>Methanobacteriati</taxon>
        <taxon>Methanobacteriota</taxon>
        <taxon>Stenosarchaea group</taxon>
        <taxon>Halobacteria</taxon>
        <taxon>Halobacteriales</taxon>
        <taxon>Haloarculaceae</taxon>
        <taxon>Halovenus</taxon>
    </lineage>
</organism>
<feature type="transmembrane region" description="Helical" evidence="11">
    <location>
        <begin position="389"/>
        <end position="406"/>
    </location>
</feature>
<feature type="transmembrane region" description="Helical" evidence="11">
    <location>
        <begin position="54"/>
        <end position="78"/>
    </location>
</feature>
<accession>A0A6B0TCC2</accession>
<dbReference type="EMBL" id="WUUT01000006">
    <property type="protein sequence ID" value="MXR52881.1"/>
    <property type="molecule type" value="Genomic_DNA"/>
</dbReference>
<dbReference type="UniPathway" id="UPA00834">
    <property type="reaction ID" value="UER00712"/>
</dbReference>
<dbReference type="NCBIfam" id="TIGR01473">
    <property type="entry name" value="cyoE_ctaB"/>
    <property type="match status" value="1"/>
</dbReference>
<evidence type="ECO:0000256" key="6">
    <source>
        <dbReference type="ARBA" id="ARBA00022692"/>
    </source>
</evidence>
<feature type="transmembrane region" description="Helical" evidence="11">
    <location>
        <begin position="195"/>
        <end position="214"/>
    </location>
</feature>
<keyword evidence="8 11" id="KW-0350">Heme biosynthesis</keyword>
<feature type="transmembrane region" description="Helical" evidence="11">
    <location>
        <begin position="340"/>
        <end position="361"/>
    </location>
</feature>
<evidence type="ECO:0000256" key="10">
    <source>
        <dbReference type="ARBA" id="ARBA00047690"/>
    </source>
</evidence>
<protein>
    <recommendedName>
        <fullName evidence="11">Protoheme IX farnesyltransferase</fullName>
        <ecNumber evidence="11">2.5.1.141</ecNumber>
    </recommendedName>
    <alternativeName>
        <fullName evidence="11">Heme B farnesyltransferase</fullName>
    </alternativeName>
    <alternativeName>
        <fullName evidence="11">Heme O synthase</fullName>
    </alternativeName>
</protein>
<feature type="transmembrane region" description="Helical" evidence="11">
    <location>
        <begin position="315"/>
        <end position="334"/>
    </location>
</feature>
<dbReference type="CDD" id="cd13957">
    <property type="entry name" value="PT_UbiA_Cox10"/>
    <property type="match status" value="1"/>
</dbReference>
<evidence type="ECO:0000313" key="14">
    <source>
        <dbReference type="Proteomes" id="UP000466535"/>
    </source>
</evidence>
<dbReference type="NCBIfam" id="NF003349">
    <property type="entry name" value="PRK04375.1-2"/>
    <property type="match status" value="1"/>
</dbReference>
<evidence type="ECO:0000313" key="13">
    <source>
        <dbReference type="EMBL" id="MXR52881.1"/>
    </source>
</evidence>
<evidence type="ECO:0000256" key="4">
    <source>
        <dbReference type="ARBA" id="ARBA00010223"/>
    </source>
</evidence>
<dbReference type="GO" id="GO:0008495">
    <property type="term" value="F:protoheme IX farnesyltransferase activity"/>
    <property type="evidence" value="ECO:0007669"/>
    <property type="project" value="UniProtKB-UniRule"/>
</dbReference>
<dbReference type="Gene3D" id="1.10.357.140">
    <property type="entry name" value="UbiA prenyltransferase"/>
    <property type="match status" value="1"/>
</dbReference>
<keyword evidence="5 11" id="KW-0808">Transferase</keyword>
<keyword evidence="14" id="KW-1185">Reference proteome</keyword>
<dbReference type="HAMAP" id="MF_00154">
    <property type="entry name" value="CyoE_CtaB"/>
    <property type="match status" value="1"/>
</dbReference>
<dbReference type="GO" id="GO:0005886">
    <property type="term" value="C:plasma membrane"/>
    <property type="evidence" value="ECO:0007669"/>
    <property type="project" value="UniProtKB-SubCell"/>
</dbReference>
<dbReference type="PANTHER" id="PTHR43448:SF2">
    <property type="entry name" value="PROTOHEME IX FARNESYLTRANSFERASE, MITOCHONDRIAL"/>
    <property type="match status" value="1"/>
</dbReference>
<dbReference type="InterPro" id="IPR044878">
    <property type="entry name" value="UbiA_sf"/>
</dbReference>
<feature type="transmembrane region" description="Helical" evidence="11">
    <location>
        <begin position="291"/>
        <end position="308"/>
    </location>
</feature>
<evidence type="ECO:0000256" key="7">
    <source>
        <dbReference type="ARBA" id="ARBA00022989"/>
    </source>
</evidence>
<sequence length="465" mass="48647">MRFRRLVDGPSTALATATGLVYLLVVVGATASLADAAASCSGWPLCTGSLTDPAVAIALTHHALALVTGIVLLAAVVITARATVPRRVGATALAALLIYPAQIGFGALLATDAAPLAPGLHLGVGLGIFGLLVLSLAWQLEHETGSTDQPLTDEDVDPVEPEGPSEPVTPLSERPLSARLKARAGAYFRLMKPRLMWLLCLVAAAAMALAAGTSLQVGTIVFTLGGGVLAIGASGTFNHVLEREKDKKMSRTNDRPLATHQIPKRNAVAFGLALAVLSVLAFLQLNPLTAMLGLTAIIFYSVVYTLILKPNTVQNTVIGGAAGSLPALIGWAAVTGRIGVAGVLLAGVIFVWTPAHFYNLALAYKEDYARGGFPMMPVVRGETTTRKHILLWAGATLATTTLLIWVAELGWLAALTTVSVGAVFVWATIRLHREQTEQAAFRAFHSSNAYLGLLLIAIVVDTLAV</sequence>
<comment type="similarity">
    <text evidence="11">Belongs to the UbiA prenyltransferase family. Protoheme IX farnesyltransferase subfamily.</text>
</comment>
<dbReference type="Pfam" id="PF01040">
    <property type="entry name" value="UbiA"/>
    <property type="match status" value="1"/>
</dbReference>
<dbReference type="OrthoDB" id="131615at2157"/>
<gene>
    <name evidence="11" type="primary">ctaB</name>
    <name evidence="13" type="ORF">GRX03_14865</name>
</gene>
<feature type="transmembrane region" description="Helical" evidence="11">
    <location>
        <begin position="12"/>
        <end position="34"/>
    </location>
</feature>
<feature type="transmembrane region" description="Helical" evidence="11">
    <location>
        <begin position="220"/>
        <end position="241"/>
    </location>
</feature>
<comment type="similarity">
    <text evidence="4">In the C-terminal section; belongs to the UbiA prenyltransferase family. Protoheme IX farnesyltransferase subfamily.</text>
</comment>
<keyword evidence="7 11" id="KW-1133">Transmembrane helix</keyword>
<comment type="function">
    <text evidence="1 11">Converts heme B (protoheme IX) to heme O by substitution of the vinyl group on carbon 2 of heme B porphyrin ring with a hydroxyethyl farnesyl side group.</text>
</comment>
<dbReference type="AlphaFoldDB" id="A0A6B0TCC2"/>